<dbReference type="InterPro" id="IPR011701">
    <property type="entry name" value="MFS"/>
</dbReference>
<evidence type="ECO:0000313" key="9">
    <source>
        <dbReference type="Proteomes" id="UP000887229"/>
    </source>
</evidence>
<protein>
    <submittedName>
        <fullName evidence="8">Major facilitator superfamily transporter</fullName>
    </submittedName>
</protein>
<accession>A0A9P8CTB3</accession>
<feature type="transmembrane region" description="Helical" evidence="7">
    <location>
        <begin position="429"/>
        <end position="452"/>
    </location>
</feature>
<proteinExistence type="inferred from homology"/>
<comment type="caution">
    <text evidence="8">The sequence shown here is derived from an EMBL/GenBank/DDBJ whole genome shotgun (WGS) entry which is preliminary data.</text>
</comment>
<keyword evidence="4 7" id="KW-1133">Transmembrane helix</keyword>
<feature type="transmembrane region" description="Helical" evidence="7">
    <location>
        <begin position="398"/>
        <end position="417"/>
    </location>
</feature>
<dbReference type="GeneID" id="70289962"/>
<evidence type="ECO:0000256" key="5">
    <source>
        <dbReference type="ARBA" id="ARBA00023136"/>
    </source>
</evidence>
<dbReference type="EMBL" id="MU251244">
    <property type="protein sequence ID" value="KAG9258237.1"/>
    <property type="molecule type" value="Genomic_DNA"/>
</dbReference>
<feature type="transmembrane region" description="Helical" evidence="7">
    <location>
        <begin position="113"/>
        <end position="131"/>
    </location>
</feature>
<keyword evidence="5 7" id="KW-0472">Membrane</keyword>
<feature type="transmembrane region" description="Helical" evidence="7">
    <location>
        <begin position="172"/>
        <end position="192"/>
    </location>
</feature>
<dbReference type="Proteomes" id="UP000887229">
    <property type="component" value="Unassembled WGS sequence"/>
</dbReference>
<reference evidence="8" key="1">
    <citation type="journal article" date="2021" name="IMA Fungus">
        <title>Genomic characterization of three marine fungi, including Emericellopsis atlantica sp. nov. with signatures of a generalist lifestyle and marine biomass degradation.</title>
        <authorList>
            <person name="Hagestad O.C."/>
            <person name="Hou L."/>
            <person name="Andersen J.H."/>
            <person name="Hansen E.H."/>
            <person name="Altermark B."/>
            <person name="Li C."/>
            <person name="Kuhnert E."/>
            <person name="Cox R.J."/>
            <person name="Crous P.W."/>
            <person name="Spatafora J.W."/>
            <person name="Lail K."/>
            <person name="Amirebrahimi M."/>
            <person name="Lipzen A."/>
            <person name="Pangilinan J."/>
            <person name="Andreopoulos W."/>
            <person name="Hayes R.D."/>
            <person name="Ng V."/>
            <person name="Grigoriev I.V."/>
            <person name="Jackson S.A."/>
            <person name="Sutton T.D.S."/>
            <person name="Dobson A.D.W."/>
            <person name="Rama T."/>
        </authorList>
    </citation>
    <scope>NUCLEOTIDE SEQUENCE</scope>
    <source>
        <strain evidence="8">TS7</strain>
    </source>
</reference>
<comment type="similarity">
    <text evidence="6">Belongs to the major facilitator superfamily. Allantoate permease family.</text>
</comment>
<comment type="subcellular location">
    <subcellularLocation>
        <location evidence="1">Membrane</location>
        <topology evidence="1">Multi-pass membrane protein</topology>
    </subcellularLocation>
</comment>
<dbReference type="Gene3D" id="1.20.1250.20">
    <property type="entry name" value="MFS general substrate transporter like domains"/>
    <property type="match status" value="1"/>
</dbReference>
<feature type="transmembrane region" description="Helical" evidence="7">
    <location>
        <begin position="143"/>
        <end position="160"/>
    </location>
</feature>
<evidence type="ECO:0000256" key="2">
    <source>
        <dbReference type="ARBA" id="ARBA00022448"/>
    </source>
</evidence>
<evidence type="ECO:0000256" key="6">
    <source>
        <dbReference type="ARBA" id="ARBA00037968"/>
    </source>
</evidence>
<keyword evidence="3 7" id="KW-0812">Transmembrane</keyword>
<dbReference type="FunFam" id="1.20.1250.20:FF:000064">
    <property type="entry name" value="MFS allantoate transporter"/>
    <property type="match status" value="1"/>
</dbReference>
<feature type="transmembrane region" description="Helical" evidence="7">
    <location>
        <begin position="204"/>
        <end position="224"/>
    </location>
</feature>
<evidence type="ECO:0000256" key="1">
    <source>
        <dbReference type="ARBA" id="ARBA00004141"/>
    </source>
</evidence>
<dbReference type="OrthoDB" id="6730379at2759"/>
<evidence type="ECO:0000313" key="8">
    <source>
        <dbReference type="EMBL" id="KAG9258237.1"/>
    </source>
</evidence>
<dbReference type="PANTHER" id="PTHR43791">
    <property type="entry name" value="PERMEASE-RELATED"/>
    <property type="match status" value="1"/>
</dbReference>
<dbReference type="GO" id="GO:0022857">
    <property type="term" value="F:transmembrane transporter activity"/>
    <property type="evidence" value="ECO:0007669"/>
    <property type="project" value="InterPro"/>
</dbReference>
<name>A0A9P8CTB3_9HYPO</name>
<dbReference type="AlphaFoldDB" id="A0A9P8CTB3"/>
<evidence type="ECO:0000256" key="4">
    <source>
        <dbReference type="ARBA" id="ARBA00022989"/>
    </source>
</evidence>
<keyword evidence="2" id="KW-0813">Transport</keyword>
<dbReference type="RefSeq" id="XP_046122161.1">
    <property type="nucleotide sequence ID" value="XM_046259059.1"/>
</dbReference>
<sequence length="546" mass="60171">MATDVERASQDRAKDIKPASTYDVTSIKPTAVEATHDLDAAEIFLREHNYTADQIEELLADGPRQRRLVRKIDMVVLPLLAVTYVLQYIDKQAMGYAAVFDLFESTGTNQTQYGWMASIFYLAYLVSNYPWVALAQRTRMGKVVAGCVLAWGSVLMLTALCHNFPGLAACRFLLGFFESPITTCFMMTVAMWYTRSESPFRAGIFYCCNGVGSMLGGIFSYGIGHIESFAVWKAIFLVTGGLTVLWGIVLLLFFPDSILTAKFFTNEEKALLIGRARLAKTGVLNQHIRFYQIREAFADPQVWLLVFYTLLNETVNGGVANFGKLIVKGVARSPIEATALGIPQGAFQVFWILSGTYLASRWIKRTTTMALYLVPTIVGTCLMWKMDRQTDNGKVGVLLGYYCVGAYVASLVLALQMPSVNLSGYTKRITASAMVFSAYCAGNIIGPHAFLAEEAPLYPTGCKVILACVIGQVITAGALRLLLVKRNKDREAAQVALGVALETQGEEAVDLTDFENPHFRYVYQVFATLVRTLCVCVLSFGGPEDS</sequence>
<evidence type="ECO:0000256" key="7">
    <source>
        <dbReference type="SAM" id="Phobius"/>
    </source>
</evidence>
<dbReference type="InterPro" id="IPR036259">
    <property type="entry name" value="MFS_trans_sf"/>
</dbReference>
<feature type="transmembrane region" description="Helical" evidence="7">
    <location>
        <begin position="464"/>
        <end position="483"/>
    </location>
</feature>
<feature type="transmembrane region" description="Helical" evidence="7">
    <location>
        <begin position="72"/>
        <end position="89"/>
    </location>
</feature>
<dbReference type="SUPFAM" id="SSF103473">
    <property type="entry name" value="MFS general substrate transporter"/>
    <property type="match status" value="1"/>
</dbReference>
<feature type="transmembrane region" description="Helical" evidence="7">
    <location>
        <begin position="230"/>
        <end position="254"/>
    </location>
</feature>
<organism evidence="8 9">
    <name type="scientific">Emericellopsis atlantica</name>
    <dbReference type="NCBI Taxonomy" id="2614577"/>
    <lineage>
        <taxon>Eukaryota</taxon>
        <taxon>Fungi</taxon>
        <taxon>Dikarya</taxon>
        <taxon>Ascomycota</taxon>
        <taxon>Pezizomycotina</taxon>
        <taxon>Sordariomycetes</taxon>
        <taxon>Hypocreomycetidae</taxon>
        <taxon>Hypocreales</taxon>
        <taxon>Bionectriaceae</taxon>
        <taxon>Emericellopsis</taxon>
    </lineage>
</organism>
<evidence type="ECO:0000256" key="3">
    <source>
        <dbReference type="ARBA" id="ARBA00022692"/>
    </source>
</evidence>
<dbReference type="Pfam" id="PF07690">
    <property type="entry name" value="MFS_1"/>
    <property type="match status" value="1"/>
</dbReference>
<dbReference type="GO" id="GO:0016020">
    <property type="term" value="C:membrane"/>
    <property type="evidence" value="ECO:0007669"/>
    <property type="project" value="UniProtKB-SubCell"/>
</dbReference>
<gene>
    <name evidence="8" type="ORF">F5Z01DRAFT_326436</name>
</gene>
<feature type="transmembrane region" description="Helical" evidence="7">
    <location>
        <begin position="369"/>
        <end position="386"/>
    </location>
</feature>
<dbReference type="PANTHER" id="PTHR43791:SF81">
    <property type="entry name" value="TRANSPORTER, PUTATIVE (AFU_ORTHOLOGUE AFUA_7G01190)-RELATED"/>
    <property type="match status" value="1"/>
</dbReference>
<keyword evidence="9" id="KW-1185">Reference proteome</keyword>